<dbReference type="Proteomes" id="UP000294829">
    <property type="component" value="Unassembled WGS sequence"/>
</dbReference>
<dbReference type="AlphaFoldDB" id="A0A4V3AV26"/>
<reference evidence="1 2" key="1">
    <citation type="submission" date="2019-03" db="EMBL/GenBank/DDBJ databases">
        <title>Sapientia aquatica gen. nov., sp. nov., isolated from a crater lake.</title>
        <authorList>
            <person name="Felfoldi T."/>
            <person name="Szabo A."/>
            <person name="Toth E."/>
            <person name="Schumann P."/>
            <person name="Keki Z."/>
            <person name="Marialigeti K."/>
            <person name="Mathe I."/>
        </authorList>
    </citation>
    <scope>NUCLEOTIDE SEQUENCE [LARGE SCALE GENOMIC DNA]</scope>
    <source>
        <strain evidence="1 2">SA-152</strain>
    </source>
</reference>
<organism evidence="1 2">
    <name type="scientific">Sapientia aquatica</name>
    <dbReference type="NCBI Taxonomy" id="1549640"/>
    <lineage>
        <taxon>Bacteria</taxon>
        <taxon>Pseudomonadati</taxon>
        <taxon>Pseudomonadota</taxon>
        <taxon>Betaproteobacteria</taxon>
        <taxon>Burkholderiales</taxon>
        <taxon>Oxalobacteraceae</taxon>
        <taxon>Sapientia</taxon>
    </lineage>
</organism>
<keyword evidence="2" id="KW-1185">Reference proteome</keyword>
<comment type="caution">
    <text evidence="1">The sequence shown here is derived from an EMBL/GenBank/DDBJ whole genome shotgun (WGS) entry which is preliminary data.</text>
</comment>
<accession>A0A4V3AV26</accession>
<evidence type="ECO:0000313" key="2">
    <source>
        <dbReference type="Proteomes" id="UP000294829"/>
    </source>
</evidence>
<sequence length="183" mass="20231">MNTKRSKRWNGDVKNLTADYLKNVIEKMQAYGASAQFSKNGTVEGPNYQVINESGKKMAFDSSNLLIQPDDNEFLGTTFSPIYSLEQVQDLLAKINSPVVKVAATRARRAAGTVGSTSTPRGGSALAKAKEAIAIQKYEYYKTHRATLPSDIREHSEEITRMMEKGMSAEDAFAEAIKLCFDH</sequence>
<dbReference type="EMBL" id="SMYL01000002">
    <property type="protein sequence ID" value="TDK67188.1"/>
    <property type="molecule type" value="Genomic_DNA"/>
</dbReference>
<protein>
    <submittedName>
        <fullName evidence="1">Uncharacterized protein</fullName>
    </submittedName>
</protein>
<dbReference type="RefSeq" id="WP_133326185.1">
    <property type="nucleotide sequence ID" value="NZ_SMYL01000002.1"/>
</dbReference>
<evidence type="ECO:0000313" key="1">
    <source>
        <dbReference type="EMBL" id="TDK67188.1"/>
    </source>
</evidence>
<gene>
    <name evidence="1" type="ORF">E2I14_05345</name>
</gene>
<dbReference type="OrthoDB" id="8682935at2"/>
<name>A0A4V3AV26_9BURK</name>
<proteinExistence type="predicted"/>